<organism evidence="2 3">
    <name type="scientific">Shewanella insulae</name>
    <dbReference type="NCBI Taxonomy" id="2681496"/>
    <lineage>
        <taxon>Bacteria</taxon>
        <taxon>Pseudomonadati</taxon>
        <taxon>Pseudomonadota</taxon>
        <taxon>Gammaproteobacteria</taxon>
        <taxon>Alteromonadales</taxon>
        <taxon>Shewanellaceae</taxon>
        <taxon>Shewanella</taxon>
    </lineage>
</organism>
<dbReference type="SUPFAM" id="SSF46689">
    <property type="entry name" value="Homeodomain-like"/>
    <property type="match status" value="1"/>
</dbReference>
<dbReference type="InterPro" id="IPR002514">
    <property type="entry name" value="Transposase_8"/>
</dbReference>
<dbReference type="InterPro" id="IPR009057">
    <property type="entry name" value="Homeodomain-like_sf"/>
</dbReference>
<dbReference type="Pfam" id="PF01527">
    <property type="entry name" value="HTH_Tnp_1"/>
    <property type="match status" value="1"/>
</dbReference>
<keyword evidence="3" id="KW-1185">Reference proteome</keyword>
<dbReference type="GO" id="GO:0004803">
    <property type="term" value="F:transposase activity"/>
    <property type="evidence" value="ECO:0007669"/>
    <property type="project" value="InterPro"/>
</dbReference>
<evidence type="ECO:0000313" key="2">
    <source>
        <dbReference type="EMBL" id="MXR70128.1"/>
    </source>
</evidence>
<dbReference type="GO" id="GO:0006313">
    <property type="term" value="P:DNA transposition"/>
    <property type="evidence" value="ECO:0007669"/>
    <property type="project" value="InterPro"/>
</dbReference>
<comment type="caution">
    <text evidence="2">The sequence shown here is derived from an EMBL/GenBank/DDBJ whole genome shotgun (WGS) entry which is preliminary data.</text>
</comment>
<dbReference type="RefSeq" id="WP_160797920.1">
    <property type="nucleotide sequence ID" value="NZ_JAKEVG010000016.1"/>
</dbReference>
<dbReference type="Proteomes" id="UP000474778">
    <property type="component" value="Unassembled WGS sequence"/>
</dbReference>
<gene>
    <name evidence="2" type="ORF">GNT65_15795</name>
</gene>
<protein>
    <submittedName>
        <fullName evidence="2">Transposase</fullName>
    </submittedName>
</protein>
<proteinExistence type="inferred from homology"/>
<comment type="similarity">
    <text evidence="1">Belongs to the transposase 8 family.</text>
</comment>
<name>A0A6L7I454_9GAMM</name>
<dbReference type="AlphaFoldDB" id="A0A6L7I454"/>
<accession>A0A6L7I454</accession>
<evidence type="ECO:0000313" key="3">
    <source>
        <dbReference type="Proteomes" id="UP000474778"/>
    </source>
</evidence>
<dbReference type="EMBL" id="WRPA01000015">
    <property type="protein sequence ID" value="MXR70128.1"/>
    <property type="molecule type" value="Genomic_DNA"/>
</dbReference>
<sequence>MSTLSKSITPKMAERIVAEVKSNNCLLSDVAKQFGVSTKTVYQLVRQSEQQGGRVGVLRAEIDRLTLQLNQLMRELKLIQG</sequence>
<dbReference type="GO" id="GO:0003677">
    <property type="term" value="F:DNA binding"/>
    <property type="evidence" value="ECO:0007669"/>
    <property type="project" value="InterPro"/>
</dbReference>
<evidence type="ECO:0000256" key="1">
    <source>
        <dbReference type="ARBA" id="ARBA00009964"/>
    </source>
</evidence>
<reference evidence="2 3" key="1">
    <citation type="submission" date="2019-12" db="EMBL/GenBank/DDBJ databases">
        <title>Shewanella insulae sp. nov., isolated from a tidal flat.</title>
        <authorList>
            <person name="Yoon J.-H."/>
        </authorList>
    </citation>
    <scope>NUCLEOTIDE SEQUENCE [LARGE SCALE GENOMIC DNA]</scope>
    <source>
        <strain evidence="2 3">JBTF-M18</strain>
    </source>
</reference>